<sequence>MDKFKRKELGLSCMLNTEVGALLAVIRRAPETNPGFYHHPDDNCDASILQSLKSLRALLFNPQQEWRTIDPSVYLSPFLDVIQSDDIPASATALALQSILKILRLGICDEKTPGAKDVINSAVTAITGCRLEKTSPVTEDAVMMRILQVLTAIMRHKASVLLTDQSACTVVNTCFQVVQQSANRGDLLQRSARYTMHELIQIIYSRLPDIEVKDWENSESDTEDNNLDSGYGIRSAVDIFHFLCSLLNVVDIMEADGLTFHIADENIQVFALYLINSAIELSGDSIGKHPKLLRMIQDDLFHHLIHYGASSSPLVLSMICSTVLNIYHFLRRSIRPQLEAFYSFVLFRAATPGNPLQLQEVAVEGIINFCRQPTFIIEAYVNYDCDPTFRNVFEETGKLLCKYAFPIGGLSTSVQVQAFEGLAVIFHNIADNIDKEDDNSSPSGPFPVEISGYRPFWEEKSREDDVETWVDYVRVRKVQKKKILIAGSHFNRDDKKGLEYLKISQLISEPPDPKAYAIFFRYTPGLDKTMIGNYLGDPDAFHIQVLKEFADTFEFTGMNLDTALRTYLETFRLPGESQKIQRILEAFSEKFYDQQSSDMFASKDSVMVLCYSIIMLNTDQHNPQVKKKMTEEDFIRNNRSINGGKDLPREYLSEIFQSISTNAISLDQSGTMVEMNPNRWIQLVNRAKIIQPYILCDFDRRLGRDMFATIAGPSVATVAAVFEHSDEEELLHECIEALFSIARIAQYGLEDTLDELLCSFCKFTTLLNPYASAEETLYAFSHDMKPKMAMLAVFTIANTFKDSIRAGWRTIIDCLLKLKRLKLLPQSIFEPENGSNSVSDMPAEKLESGVAVPSQDTKFGNRRHSSGIMARFMNFMSMESVEEALNLGLSEFEQNMTIIQQCRIGSIFSTSSSLPLDSLLNLGRCIIFAAAGKGQKFSTPIEEEETVGFCWELIGSIGLANTQRFPIFWPYYHEYLLEVAQFPLFSPIPFAEKAIVSLMKMCLKLLASDQLESSEELIFKSINLMWRMEKEILDTCFELLLQSVSKIITEYPGKLQTQLGWMSVLHLLSVTGRHPDTYDQGVETLIKLMSEGTHITRTNYTYCVDCAFAFVALRNSRIDKNVKIMDLLAESASLLVEWYRAGYSDPGSSTSIASNASGSSAEENVKIYNPISFFQKLGESLKKTSLARREEVRNHAVTSLKRSFLLAEDILFTPTNCVNSFYNVIFAMVDDLHEKMLQYSRRENAERETRSMEGTLKLSMEVLTDVYLHFLKPISESPNFRTFWLGILRRMDTCMKADLGEYGESKMPDVIPDLLRKIVLSMKEKEILIQTGEDDLWDTTFYQIQWIAPALTDELFPEGLKNND</sequence>
<evidence type="ECO:0000256" key="2">
    <source>
        <dbReference type="ARBA" id="ARBA00004514"/>
    </source>
</evidence>
<dbReference type="FunFam" id="1.10.1000.11:FF:000002">
    <property type="entry name" value="Cytohesin 1"/>
    <property type="match status" value="1"/>
</dbReference>
<dbReference type="Pfam" id="PF12783">
    <property type="entry name" value="Sec7-like_HUS"/>
    <property type="match status" value="1"/>
</dbReference>
<dbReference type="InterPro" id="IPR000904">
    <property type="entry name" value="Sec7_dom"/>
</dbReference>
<dbReference type="InterPro" id="IPR035999">
    <property type="entry name" value="Sec7_dom_sf"/>
</dbReference>
<proteinExistence type="predicted"/>
<evidence type="ECO:0000313" key="5">
    <source>
        <dbReference type="EMBL" id="PIN10196.1"/>
    </source>
</evidence>
<dbReference type="InterPro" id="IPR016024">
    <property type="entry name" value="ARM-type_fold"/>
</dbReference>
<dbReference type="Pfam" id="PF01369">
    <property type="entry name" value="Sec7"/>
    <property type="match status" value="1"/>
</dbReference>
<accession>A0A2G9GY35</accession>
<organism evidence="5 6">
    <name type="scientific">Handroanthus impetiginosus</name>
    <dbReference type="NCBI Taxonomy" id="429701"/>
    <lineage>
        <taxon>Eukaryota</taxon>
        <taxon>Viridiplantae</taxon>
        <taxon>Streptophyta</taxon>
        <taxon>Embryophyta</taxon>
        <taxon>Tracheophyta</taxon>
        <taxon>Spermatophyta</taxon>
        <taxon>Magnoliopsida</taxon>
        <taxon>eudicotyledons</taxon>
        <taxon>Gunneridae</taxon>
        <taxon>Pentapetalae</taxon>
        <taxon>asterids</taxon>
        <taxon>lamiids</taxon>
        <taxon>Lamiales</taxon>
        <taxon>Bignoniaceae</taxon>
        <taxon>Crescentiina</taxon>
        <taxon>Tabebuia alliance</taxon>
        <taxon>Handroanthus</taxon>
    </lineage>
</organism>
<feature type="domain" description="SEC7" evidence="4">
    <location>
        <begin position="477"/>
        <end position="662"/>
    </location>
</feature>
<comment type="subcellular location">
    <subcellularLocation>
        <location evidence="2">Cytoplasm</location>
        <location evidence="2">Cytosol</location>
    </subcellularLocation>
    <subcellularLocation>
        <location evidence="1">Membrane</location>
        <topology evidence="1">Peripheral membrane protein</topology>
        <orientation evidence="1">Cytoplasmic side</orientation>
    </subcellularLocation>
</comment>
<dbReference type="GO" id="GO:0005085">
    <property type="term" value="F:guanyl-nucleotide exchange factor activity"/>
    <property type="evidence" value="ECO:0007669"/>
    <property type="project" value="UniProtKB-KW"/>
</dbReference>
<protein>
    <submittedName>
        <fullName evidence="5">Pattern-formation protein/guanine nucleotide exchange factor</fullName>
    </submittedName>
</protein>
<evidence type="ECO:0000313" key="6">
    <source>
        <dbReference type="Proteomes" id="UP000231279"/>
    </source>
</evidence>
<evidence type="ECO:0000256" key="1">
    <source>
        <dbReference type="ARBA" id="ARBA00004287"/>
    </source>
</evidence>
<keyword evidence="6" id="KW-1185">Reference proteome</keyword>
<dbReference type="InterPro" id="IPR032691">
    <property type="entry name" value="Mon2/Sec7/BIG1-like_HUS"/>
</dbReference>
<dbReference type="GO" id="GO:0005829">
    <property type="term" value="C:cytosol"/>
    <property type="evidence" value="ECO:0007669"/>
    <property type="project" value="UniProtKB-SubCell"/>
</dbReference>
<dbReference type="GO" id="GO:0016192">
    <property type="term" value="P:vesicle-mediated transport"/>
    <property type="evidence" value="ECO:0007669"/>
    <property type="project" value="UniProtKB-ARBA"/>
</dbReference>
<evidence type="ECO:0000259" key="4">
    <source>
        <dbReference type="PROSITE" id="PS50190"/>
    </source>
</evidence>
<dbReference type="STRING" id="429701.A0A2G9GY35"/>
<dbReference type="GO" id="GO:0032012">
    <property type="term" value="P:regulation of ARF protein signal transduction"/>
    <property type="evidence" value="ECO:0007669"/>
    <property type="project" value="InterPro"/>
</dbReference>
<comment type="caution">
    <text evidence="5">The sequence shown here is derived from an EMBL/GenBank/DDBJ whole genome shotgun (WGS) entry which is preliminary data.</text>
</comment>
<dbReference type="Gene3D" id="1.10.220.20">
    <property type="match status" value="1"/>
</dbReference>
<dbReference type="Pfam" id="PF23325">
    <property type="entry name" value="TPR_28"/>
    <property type="match status" value="1"/>
</dbReference>
<dbReference type="SUPFAM" id="SSF48425">
    <property type="entry name" value="Sec7 domain"/>
    <property type="match status" value="1"/>
</dbReference>
<gene>
    <name evidence="5" type="ORF">CDL12_17220</name>
</gene>
<dbReference type="PANTHER" id="PTHR10663">
    <property type="entry name" value="GUANYL-NUCLEOTIDE EXCHANGE FACTOR"/>
    <property type="match status" value="1"/>
</dbReference>
<dbReference type="PANTHER" id="PTHR10663:SF322">
    <property type="entry name" value="ARF GUANINE-NUCLEOTIDE EXCHANGE FACTOR GNL2"/>
    <property type="match status" value="1"/>
</dbReference>
<dbReference type="Proteomes" id="UP000231279">
    <property type="component" value="Unassembled WGS sequence"/>
</dbReference>
<dbReference type="OrthoDB" id="430364at2759"/>
<dbReference type="SMART" id="SM00222">
    <property type="entry name" value="Sec7"/>
    <property type="match status" value="1"/>
</dbReference>
<dbReference type="GO" id="GO:0012505">
    <property type="term" value="C:endomembrane system"/>
    <property type="evidence" value="ECO:0007669"/>
    <property type="project" value="UniProtKB-ARBA"/>
</dbReference>
<evidence type="ECO:0000256" key="3">
    <source>
        <dbReference type="ARBA" id="ARBA00022658"/>
    </source>
</evidence>
<name>A0A2G9GY35_9LAMI</name>
<dbReference type="EMBL" id="NKXS01003297">
    <property type="protein sequence ID" value="PIN10196.1"/>
    <property type="molecule type" value="Genomic_DNA"/>
</dbReference>
<dbReference type="CDD" id="cd00171">
    <property type="entry name" value="Sec7"/>
    <property type="match status" value="1"/>
</dbReference>
<dbReference type="InterPro" id="IPR023394">
    <property type="entry name" value="Sec7_C_sf"/>
</dbReference>
<keyword evidence="3" id="KW-0344">Guanine-nucleotide releasing factor</keyword>
<dbReference type="GO" id="GO:0016020">
    <property type="term" value="C:membrane"/>
    <property type="evidence" value="ECO:0007669"/>
    <property type="project" value="UniProtKB-SubCell"/>
</dbReference>
<dbReference type="Gene3D" id="1.10.1000.11">
    <property type="entry name" value="Arf Nucleotide-binding Site Opener,domain 2"/>
    <property type="match status" value="1"/>
</dbReference>
<dbReference type="SUPFAM" id="SSF48371">
    <property type="entry name" value="ARM repeat"/>
    <property type="match status" value="1"/>
</dbReference>
<dbReference type="PROSITE" id="PS50190">
    <property type="entry name" value="SEC7"/>
    <property type="match status" value="1"/>
</dbReference>
<reference evidence="6" key="1">
    <citation type="journal article" date="2018" name="Gigascience">
        <title>Genome assembly of the Pink Ipe (Handroanthus impetiginosus, Bignoniaceae), a highly valued, ecologically keystone Neotropical timber forest tree.</title>
        <authorList>
            <person name="Silva-Junior O.B."/>
            <person name="Grattapaglia D."/>
            <person name="Novaes E."/>
            <person name="Collevatti R.G."/>
        </authorList>
    </citation>
    <scope>NUCLEOTIDE SEQUENCE [LARGE SCALE GENOMIC DNA]</scope>
    <source>
        <strain evidence="6">cv. UFG-1</strain>
    </source>
</reference>
<dbReference type="InterPro" id="IPR056604">
    <property type="entry name" value="GBF1-like_TPR"/>
</dbReference>